<organism evidence="1 2">
    <name type="scientific">Pseudomonas phage Phabio</name>
    <dbReference type="NCBI Taxonomy" id="2006668"/>
    <lineage>
        <taxon>Viruses</taxon>
        <taxon>Duplodnaviria</taxon>
        <taxon>Heunggongvirae</taxon>
        <taxon>Uroviricota</taxon>
        <taxon>Caudoviricetes</taxon>
        <taxon>Chimalliviridae</taxon>
        <taxon>Phabiovirus</taxon>
        <taxon>Phabiovirus phabio</taxon>
    </lineage>
</organism>
<sequence>MFKWLCDKLGNNPEPAVNKGGVKDTEVITERTERLSDLINLESALVFYSDRDPNNIVTLTIPGTTYLSQIDKPEVTYYFNVSKDGDVVQLFPQSFNDYNGVAFLRAEPLNATSFFNNQLEPVYNKLLGKEIEASSIQFKVLVHGVDIPKVSEAEATRVIRKQKPGTYSHLWDGNYLRVLNDDTLYMTDKGNNIVKVVTALQLDLVRYVTKRPAIDPTTIPKFVVHDYDLVDRKLIPGTDYRRWVVITELEGEDSNWVVRVVPKDIGRGCVRYFKLDFVFDQIDLGGVAFDSLKMIHEATIKIAEACRRDIMVHGQAYRVHTDSCFMIDDADLNGFLNIDNINVIVNNNTLTYRGYLLQQNKHAAFKDSNPYLTPYSPYIRVGDQTIGFNKKGALVNFYSHECQGDRLPDDKQPYY</sequence>
<gene>
    <name evidence="1" type="ORF">PHABIO_333</name>
</gene>
<dbReference type="EMBL" id="MF042360">
    <property type="protein sequence ID" value="ARV76964.1"/>
    <property type="molecule type" value="Genomic_DNA"/>
</dbReference>
<keyword evidence="2" id="KW-1185">Reference proteome</keyword>
<name>A0A1Y0SWK4_9CAUD</name>
<evidence type="ECO:0000313" key="1">
    <source>
        <dbReference type="EMBL" id="ARV76964.1"/>
    </source>
</evidence>
<accession>A0A1Y0SWK4</accession>
<evidence type="ECO:0000313" key="2">
    <source>
        <dbReference type="Proteomes" id="UP000225448"/>
    </source>
</evidence>
<proteinExistence type="predicted"/>
<protein>
    <submittedName>
        <fullName evidence="1">Uncharacterized protein</fullName>
    </submittedName>
</protein>
<dbReference type="Proteomes" id="UP000225448">
    <property type="component" value="Segment"/>
</dbReference>
<reference evidence="1 2" key="1">
    <citation type="submission" date="2017-05" db="EMBL/GenBank/DDBJ databases">
        <authorList>
            <person name="Song R."/>
            <person name="Chenine A.L."/>
            <person name="Ruprecht R.M."/>
        </authorList>
    </citation>
    <scope>NUCLEOTIDE SEQUENCE [LARGE SCALE GENOMIC DNA]</scope>
</reference>